<dbReference type="RefSeq" id="WP_208339093.1">
    <property type="nucleotide sequence ID" value="NZ_CAWQFN010000488.1"/>
</dbReference>
<dbReference type="GO" id="GO:0032259">
    <property type="term" value="P:methylation"/>
    <property type="evidence" value="ECO:0007669"/>
    <property type="project" value="UniProtKB-KW"/>
</dbReference>
<sequence>MHQLSIFDLPATGHTSLCIRIPNPYQAAKLRQLAAALQESIDAKKNPAIAQQRPTRRRLRIAEGMYEEAKLLQQIQSWLYAMADAAEVGELPEILKSISNKSQLEILRKMSSTTWNEEDIKKVFKSDKGEYARWQLTLKRANIYNWQQVSQAIAALKQLHSPCKEDPVEVQIHRMETELVGIKLHEFFPTPRDLCARLVKLAHLQSGMRVLEPSSGKGDIAQAILHHHPYVHLDVVEIQSDLRKILKLKGLNIIGCDFLTEVNGEHWQAVIANPPFSKFIEHTLHAYNCLVSGGSLVTIAPESVFFRSENKFAEFRQWLKSHNAWDEKLADGSFLNSTHPTNVATRILIIKK</sequence>
<dbReference type="AlphaFoldDB" id="A0AAP5MBE1"/>
<reference evidence="2" key="1">
    <citation type="journal article" date="2021" name="Science">
        <title>Hunting the eagle killer: A cyanobacterial neurotoxin causes vacuolar myelinopathy.</title>
        <authorList>
            <person name="Breinlinger S."/>
            <person name="Phillips T.J."/>
            <person name="Haram B.N."/>
            <person name="Mares J."/>
            <person name="Martinez Yerena J.A."/>
            <person name="Hrouzek P."/>
            <person name="Sobotka R."/>
            <person name="Henderson W.M."/>
            <person name="Schmieder P."/>
            <person name="Williams S.M."/>
            <person name="Lauderdale J.D."/>
            <person name="Wilde H.D."/>
            <person name="Gerrin W."/>
            <person name="Kust A."/>
            <person name="Washington J.W."/>
            <person name="Wagner C."/>
            <person name="Geier B."/>
            <person name="Liebeke M."/>
            <person name="Enke H."/>
            <person name="Niedermeyer T.H.J."/>
            <person name="Wilde S.B."/>
        </authorList>
    </citation>
    <scope>NUCLEOTIDE SEQUENCE [LARGE SCALE GENOMIC DNA]</scope>
    <source>
        <strain evidence="2">Thurmond2011</strain>
    </source>
</reference>
<gene>
    <name evidence="1" type="ORF">G7B40_025160</name>
</gene>
<keyword evidence="1" id="KW-0808">Transferase</keyword>
<dbReference type="Proteomes" id="UP000667802">
    <property type="component" value="Unassembled WGS sequence"/>
</dbReference>
<evidence type="ECO:0000313" key="1">
    <source>
        <dbReference type="EMBL" id="MDR9897827.1"/>
    </source>
</evidence>
<dbReference type="SUPFAM" id="SSF53335">
    <property type="entry name" value="S-adenosyl-L-methionine-dependent methyltransferases"/>
    <property type="match status" value="1"/>
</dbReference>
<dbReference type="EMBL" id="JAALHA020000014">
    <property type="protein sequence ID" value="MDR9897827.1"/>
    <property type="molecule type" value="Genomic_DNA"/>
</dbReference>
<comment type="caution">
    <text evidence="1">The sequence shown here is derived from an EMBL/GenBank/DDBJ whole genome shotgun (WGS) entry which is preliminary data.</text>
</comment>
<evidence type="ECO:0000313" key="2">
    <source>
        <dbReference type="Proteomes" id="UP000667802"/>
    </source>
</evidence>
<protein>
    <submittedName>
        <fullName evidence="1">SAM-dependent DNA methyltransferase</fullName>
    </submittedName>
</protein>
<dbReference type="Gene3D" id="3.40.50.150">
    <property type="entry name" value="Vaccinia Virus protein VP39"/>
    <property type="match status" value="1"/>
</dbReference>
<proteinExistence type="predicted"/>
<name>A0AAP5MBE1_9CYAN</name>
<accession>A0AAP5MBE1</accession>
<dbReference type="InterPro" id="IPR029063">
    <property type="entry name" value="SAM-dependent_MTases_sf"/>
</dbReference>
<keyword evidence="2" id="KW-1185">Reference proteome</keyword>
<keyword evidence="1" id="KW-0489">Methyltransferase</keyword>
<dbReference type="CDD" id="cd02440">
    <property type="entry name" value="AdoMet_MTases"/>
    <property type="match status" value="1"/>
</dbReference>
<organism evidence="1 2">
    <name type="scientific">Aetokthonos hydrillicola Thurmond2011</name>
    <dbReference type="NCBI Taxonomy" id="2712845"/>
    <lineage>
        <taxon>Bacteria</taxon>
        <taxon>Bacillati</taxon>
        <taxon>Cyanobacteriota</taxon>
        <taxon>Cyanophyceae</taxon>
        <taxon>Nostocales</taxon>
        <taxon>Hapalosiphonaceae</taxon>
        <taxon>Aetokthonos</taxon>
    </lineage>
</organism>
<dbReference type="GO" id="GO:0008168">
    <property type="term" value="F:methyltransferase activity"/>
    <property type="evidence" value="ECO:0007669"/>
    <property type="project" value="UniProtKB-KW"/>
</dbReference>